<evidence type="ECO:0000313" key="4">
    <source>
        <dbReference type="EMBL" id="KJD45931.1"/>
    </source>
</evidence>
<keyword evidence="2" id="KW-0560">Oxidoreductase</keyword>
<dbReference type="PATRIC" id="fig|159743.3.peg.1982"/>
<dbReference type="Gene3D" id="3.40.50.720">
    <property type="entry name" value="NAD(P)-binding Rossmann-like Domain"/>
    <property type="match status" value="1"/>
</dbReference>
<dbReference type="FunFam" id="3.40.50.720:FF:000047">
    <property type="entry name" value="NADP-dependent L-serine/L-allo-threonine dehydrogenase"/>
    <property type="match status" value="1"/>
</dbReference>
<dbReference type="PRINTS" id="PR00080">
    <property type="entry name" value="SDRFAMILY"/>
</dbReference>
<dbReference type="PANTHER" id="PTHR43115">
    <property type="entry name" value="DEHYDROGENASE/REDUCTASE SDR FAMILY MEMBER 11"/>
    <property type="match status" value="1"/>
</dbReference>
<proteinExistence type="inferred from homology"/>
<dbReference type="OrthoDB" id="9775296at2"/>
<dbReference type="InterPro" id="IPR036291">
    <property type="entry name" value="NAD(P)-bd_dom_sf"/>
</dbReference>
<dbReference type="EMBL" id="JTHP01000013">
    <property type="protein sequence ID" value="KJD45931.1"/>
    <property type="molecule type" value="Genomic_DNA"/>
</dbReference>
<gene>
    <name evidence="4" type="ORF">QD47_08990</name>
</gene>
<reference evidence="4 5" key="1">
    <citation type="submission" date="2014-11" db="EMBL/GenBank/DDBJ databases">
        <title>Draft Genome Sequences of Paenibacillus polymyxa NRRL B-30509 and Paenibacillus terrae NRRL B-30644, Strains from a Poultry Environment that Produce Tridecaptin A and Paenicidins.</title>
        <authorList>
            <person name="van Belkum M.J."/>
            <person name="Lohans C.T."/>
            <person name="Vederas J.C."/>
        </authorList>
    </citation>
    <scope>NUCLEOTIDE SEQUENCE [LARGE SCALE GENOMIC DNA]</scope>
    <source>
        <strain evidence="4 5">NRRL B-30644</strain>
    </source>
</reference>
<comment type="caution">
    <text evidence="4">The sequence shown here is derived from an EMBL/GenBank/DDBJ whole genome shotgun (WGS) entry which is preliminary data.</text>
</comment>
<dbReference type="InterPro" id="IPR020904">
    <property type="entry name" value="Sc_DH/Rdtase_CS"/>
</dbReference>
<dbReference type="AlphaFoldDB" id="A0A0D7X3H8"/>
<keyword evidence="5" id="KW-1185">Reference proteome</keyword>
<evidence type="ECO:0000256" key="3">
    <source>
        <dbReference type="RuleBase" id="RU000363"/>
    </source>
</evidence>
<protein>
    <submittedName>
        <fullName evidence="4">Short-chain dehydrogenase</fullName>
    </submittedName>
</protein>
<dbReference type="Pfam" id="PF00106">
    <property type="entry name" value="adh_short"/>
    <property type="match status" value="1"/>
</dbReference>
<sequence length="247" mass="26569">MSYITDKVIIVTGASSGIGKATAIHLAKNGASVVLASIDGDGLKIVAERIQNEGGTAIYKKTDVTVKEEVHALMDVTLNKFGRVDTLINCAGMMLFSMWDNAKVDEWEKMIDLNLKGTLYGIAAVLPHMKEQGKGQIINVGSIAGHAVGEGHGVYSSTKYAVKAITESLRKEMSVKYGIQASLVSPGVIATNWQDSVTDEDVKGVLDNLKEVAIDVEHVARTIAFVVDQPSDVLINDVIVSPTRQEW</sequence>
<dbReference type="PROSITE" id="PS00061">
    <property type="entry name" value="ADH_SHORT"/>
    <property type="match status" value="1"/>
</dbReference>
<dbReference type="Proteomes" id="UP000032534">
    <property type="component" value="Unassembled WGS sequence"/>
</dbReference>
<evidence type="ECO:0000313" key="5">
    <source>
        <dbReference type="Proteomes" id="UP000032534"/>
    </source>
</evidence>
<accession>A0A0D7X3H8</accession>
<dbReference type="GO" id="GO:0016616">
    <property type="term" value="F:oxidoreductase activity, acting on the CH-OH group of donors, NAD or NADP as acceptor"/>
    <property type="evidence" value="ECO:0007669"/>
    <property type="project" value="UniProtKB-ARBA"/>
</dbReference>
<organism evidence="4 5">
    <name type="scientific">Paenibacillus terrae</name>
    <dbReference type="NCBI Taxonomy" id="159743"/>
    <lineage>
        <taxon>Bacteria</taxon>
        <taxon>Bacillati</taxon>
        <taxon>Bacillota</taxon>
        <taxon>Bacilli</taxon>
        <taxon>Bacillales</taxon>
        <taxon>Paenibacillaceae</taxon>
        <taxon>Paenibacillus</taxon>
    </lineage>
</organism>
<dbReference type="InterPro" id="IPR002347">
    <property type="entry name" value="SDR_fam"/>
</dbReference>
<dbReference type="PANTHER" id="PTHR43115:SF4">
    <property type="entry name" value="DEHYDROGENASE_REDUCTASE SDR FAMILY MEMBER 11"/>
    <property type="match status" value="1"/>
</dbReference>
<dbReference type="SUPFAM" id="SSF51735">
    <property type="entry name" value="NAD(P)-binding Rossmann-fold domains"/>
    <property type="match status" value="1"/>
</dbReference>
<name>A0A0D7X3H8_9BACL</name>
<evidence type="ECO:0000256" key="1">
    <source>
        <dbReference type="ARBA" id="ARBA00006484"/>
    </source>
</evidence>
<dbReference type="RefSeq" id="WP_044645813.1">
    <property type="nucleotide sequence ID" value="NZ_JTHP01000013.1"/>
</dbReference>
<evidence type="ECO:0000256" key="2">
    <source>
        <dbReference type="ARBA" id="ARBA00023002"/>
    </source>
</evidence>
<comment type="similarity">
    <text evidence="1 3">Belongs to the short-chain dehydrogenases/reductases (SDR) family.</text>
</comment>
<dbReference type="PRINTS" id="PR00081">
    <property type="entry name" value="GDHRDH"/>
</dbReference>
<dbReference type="CDD" id="cd05233">
    <property type="entry name" value="SDR_c"/>
    <property type="match status" value="1"/>
</dbReference>